<evidence type="ECO:0000256" key="8">
    <source>
        <dbReference type="ARBA" id="ARBA00023033"/>
    </source>
</evidence>
<feature type="chain" id="PRO_5043934163" evidence="10">
    <location>
        <begin position="16"/>
        <end position="506"/>
    </location>
</feature>
<dbReference type="GO" id="GO:0020037">
    <property type="term" value="F:heme binding"/>
    <property type="evidence" value="ECO:0007669"/>
    <property type="project" value="InterPro"/>
</dbReference>
<evidence type="ECO:0000256" key="4">
    <source>
        <dbReference type="ARBA" id="ARBA00022617"/>
    </source>
</evidence>
<protein>
    <submittedName>
        <fullName evidence="11">Cytochrome P450</fullName>
    </submittedName>
</protein>
<evidence type="ECO:0000256" key="3">
    <source>
        <dbReference type="ARBA" id="ARBA00010617"/>
    </source>
</evidence>
<dbReference type="Pfam" id="PF00067">
    <property type="entry name" value="p450"/>
    <property type="match status" value="2"/>
</dbReference>
<dbReference type="InterPro" id="IPR050364">
    <property type="entry name" value="Cytochrome_P450_fung"/>
</dbReference>
<gene>
    <name evidence="11" type="ORF">R3P38DRAFT_3438814</name>
</gene>
<reference evidence="11 12" key="1">
    <citation type="journal article" date="2024" name="J Genomics">
        <title>Draft genome sequencing and assembly of Favolaschia claudopus CIRM-BRFM 2984 isolated from oak limbs.</title>
        <authorList>
            <person name="Navarro D."/>
            <person name="Drula E."/>
            <person name="Chaduli D."/>
            <person name="Cazenave R."/>
            <person name="Ahrendt S."/>
            <person name="Wang J."/>
            <person name="Lipzen A."/>
            <person name="Daum C."/>
            <person name="Barry K."/>
            <person name="Grigoriev I.V."/>
            <person name="Favel A."/>
            <person name="Rosso M.N."/>
            <person name="Martin F."/>
        </authorList>
    </citation>
    <scope>NUCLEOTIDE SEQUENCE [LARGE SCALE GENOMIC DNA]</scope>
    <source>
        <strain evidence="11 12">CIRM-BRFM 2984</strain>
    </source>
</reference>
<evidence type="ECO:0000313" key="11">
    <source>
        <dbReference type="EMBL" id="KAK6991528.1"/>
    </source>
</evidence>
<keyword evidence="6" id="KW-0560">Oxidoreductase</keyword>
<dbReference type="GO" id="GO:0016705">
    <property type="term" value="F:oxidoreductase activity, acting on paired donors, with incorporation or reduction of molecular oxygen"/>
    <property type="evidence" value="ECO:0007669"/>
    <property type="project" value="InterPro"/>
</dbReference>
<comment type="cofactor">
    <cofactor evidence="1 9">
        <name>heme</name>
        <dbReference type="ChEBI" id="CHEBI:30413"/>
    </cofactor>
</comment>
<evidence type="ECO:0000256" key="1">
    <source>
        <dbReference type="ARBA" id="ARBA00001971"/>
    </source>
</evidence>
<dbReference type="Proteomes" id="UP001362999">
    <property type="component" value="Unassembled WGS sequence"/>
</dbReference>
<dbReference type="PANTHER" id="PTHR46300:SF7">
    <property type="entry name" value="P450, PUTATIVE (EUROFUNG)-RELATED"/>
    <property type="match status" value="1"/>
</dbReference>
<dbReference type="InterPro" id="IPR001128">
    <property type="entry name" value="Cyt_P450"/>
</dbReference>
<evidence type="ECO:0000256" key="6">
    <source>
        <dbReference type="ARBA" id="ARBA00023002"/>
    </source>
</evidence>
<evidence type="ECO:0000256" key="9">
    <source>
        <dbReference type="PIRSR" id="PIRSR602401-1"/>
    </source>
</evidence>
<organism evidence="11 12">
    <name type="scientific">Favolaschia claudopus</name>
    <dbReference type="NCBI Taxonomy" id="2862362"/>
    <lineage>
        <taxon>Eukaryota</taxon>
        <taxon>Fungi</taxon>
        <taxon>Dikarya</taxon>
        <taxon>Basidiomycota</taxon>
        <taxon>Agaricomycotina</taxon>
        <taxon>Agaricomycetes</taxon>
        <taxon>Agaricomycetidae</taxon>
        <taxon>Agaricales</taxon>
        <taxon>Marasmiineae</taxon>
        <taxon>Mycenaceae</taxon>
        <taxon>Favolaschia</taxon>
    </lineage>
</organism>
<comment type="similarity">
    <text evidence="3">Belongs to the cytochrome P450 family.</text>
</comment>
<dbReference type="InterPro" id="IPR036396">
    <property type="entry name" value="Cyt_P450_sf"/>
</dbReference>
<dbReference type="Gene3D" id="1.10.630.10">
    <property type="entry name" value="Cytochrome P450"/>
    <property type="match status" value="1"/>
</dbReference>
<comment type="caution">
    <text evidence="11">The sequence shown here is derived from an EMBL/GenBank/DDBJ whole genome shotgun (WGS) entry which is preliminary data.</text>
</comment>
<dbReference type="PANTHER" id="PTHR46300">
    <property type="entry name" value="P450, PUTATIVE (EUROFUNG)-RELATED-RELATED"/>
    <property type="match status" value="1"/>
</dbReference>
<comment type="pathway">
    <text evidence="2">Secondary metabolite biosynthesis.</text>
</comment>
<sequence>MLGVTLLWTMVVVVAKELRLCAFRKRSERPVGSLEGPGSRYPPGPRPSLIPFVGNLFDIPKTQQWKTFSDWGEQYGDLVMIQLMGKKLCIINTYKAAQALLTVKSSIYSDRPAMPMRFNVGLQPATSQSYARQRKLFDMGFSARNTSRYHGIINLLTCQREYARLLSLLMDGSIDAIVMMIGLGYSIVEDDPFVRIAQQAQLAMVSAARPGAYLVDLFPVLKYIPEWLPGASFQKVAREGRELSKKLQTEPFAWAISQFRKGEAKPSFFKALMDSERRTEQDSEHDTDIRAVTAVMYATAADTIFSSVLTFILAMLHAPEAQKAAQDELDRVISHRLPGLDDRTQLPYLNALVKEALRWELVYNGYVIPAGTTIIANQWGMAHDPGTYDQPYEFRPERFLGNHGLPDPASIAFGWGKRICFRACPGRYLAEDALFLFAAMTLTCFTISPVGKGKEGIPPRQYSDGLASRPVPFPCSFALRHPKAKDLIDNNLEYDFEGVEEVGGGE</sequence>
<feature type="signal peptide" evidence="10">
    <location>
        <begin position="1"/>
        <end position="15"/>
    </location>
</feature>
<accession>A0AAV9ZRK9</accession>
<dbReference type="SUPFAM" id="SSF48264">
    <property type="entry name" value="Cytochrome P450"/>
    <property type="match status" value="1"/>
</dbReference>
<proteinExistence type="inferred from homology"/>
<keyword evidence="8" id="KW-0503">Monooxygenase</keyword>
<keyword evidence="10" id="KW-0732">Signal</keyword>
<keyword evidence="4 9" id="KW-0349">Heme</keyword>
<evidence type="ECO:0000256" key="2">
    <source>
        <dbReference type="ARBA" id="ARBA00005179"/>
    </source>
</evidence>
<keyword evidence="12" id="KW-1185">Reference proteome</keyword>
<dbReference type="InterPro" id="IPR002401">
    <property type="entry name" value="Cyt_P450_E_grp-I"/>
</dbReference>
<evidence type="ECO:0000256" key="5">
    <source>
        <dbReference type="ARBA" id="ARBA00022723"/>
    </source>
</evidence>
<dbReference type="EMBL" id="JAWWNJ010000117">
    <property type="protein sequence ID" value="KAK6991528.1"/>
    <property type="molecule type" value="Genomic_DNA"/>
</dbReference>
<dbReference type="CDD" id="cd11065">
    <property type="entry name" value="CYP64-like"/>
    <property type="match status" value="1"/>
</dbReference>
<evidence type="ECO:0000256" key="7">
    <source>
        <dbReference type="ARBA" id="ARBA00023004"/>
    </source>
</evidence>
<dbReference type="GO" id="GO:0004497">
    <property type="term" value="F:monooxygenase activity"/>
    <property type="evidence" value="ECO:0007669"/>
    <property type="project" value="UniProtKB-KW"/>
</dbReference>
<feature type="binding site" description="axial binding residue" evidence="9">
    <location>
        <position position="424"/>
    </location>
    <ligand>
        <name>heme</name>
        <dbReference type="ChEBI" id="CHEBI:30413"/>
    </ligand>
    <ligandPart>
        <name>Fe</name>
        <dbReference type="ChEBI" id="CHEBI:18248"/>
    </ligandPart>
</feature>
<keyword evidence="7 9" id="KW-0408">Iron</keyword>
<evidence type="ECO:0000256" key="10">
    <source>
        <dbReference type="SAM" id="SignalP"/>
    </source>
</evidence>
<evidence type="ECO:0000313" key="12">
    <source>
        <dbReference type="Proteomes" id="UP001362999"/>
    </source>
</evidence>
<name>A0AAV9ZRK9_9AGAR</name>
<dbReference type="PRINTS" id="PR00463">
    <property type="entry name" value="EP450I"/>
</dbReference>
<keyword evidence="5 9" id="KW-0479">Metal-binding</keyword>
<dbReference type="AlphaFoldDB" id="A0AAV9ZRK9"/>
<dbReference type="GO" id="GO:0005506">
    <property type="term" value="F:iron ion binding"/>
    <property type="evidence" value="ECO:0007669"/>
    <property type="project" value="InterPro"/>
</dbReference>